<dbReference type="EMBL" id="UINC01210031">
    <property type="protein sequence ID" value="SVE33312.1"/>
    <property type="molecule type" value="Genomic_DNA"/>
</dbReference>
<organism evidence="1">
    <name type="scientific">marine metagenome</name>
    <dbReference type="NCBI Taxonomy" id="408172"/>
    <lineage>
        <taxon>unclassified sequences</taxon>
        <taxon>metagenomes</taxon>
        <taxon>ecological metagenomes</taxon>
    </lineage>
</organism>
<protein>
    <submittedName>
        <fullName evidence="1">Uncharacterized protein</fullName>
    </submittedName>
</protein>
<dbReference type="AlphaFoldDB" id="A0A383CM83"/>
<proteinExistence type="predicted"/>
<feature type="non-terminal residue" evidence="1">
    <location>
        <position position="1"/>
    </location>
</feature>
<evidence type="ECO:0000313" key="1">
    <source>
        <dbReference type="EMBL" id="SVE33312.1"/>
    </source>
</evidence>
<reference evidence="1" key="1">
    <citation type="submission" date="2018-05" db="EMBL/GenBank/DDBJ databases">
        <authorList>
            <person name="Lanie J.A."/>
            <person name="Ng W.-L."/>
            <person name="Kazmierczak K.M."/>
            <person name="Andrzejewski T.M."/>
            <person name="Davidsen T.M."/>
            <person name="Wayne K.J."/>
            <person name="Tettelin H."/>
            <person name="Glass J.I."/>
            <person name="Rusch D."/>
            <person name="Podicherti R."/>
            <person name="Tsui H.-C.T."/>
            <person name="Winkler M.E."/>
        </authorList>
    </citation>
    <scope>NUCLEOTIDE SEQUENCE</scope>
</reference>
<name>A0A383CM83_9ZZZZ</name>
<sequence>VGSELKSATPYETRDCASNKLAPEEGGDAIVVAVEHCEISKLAWFDAAYNRKGMGRTLKPGP</sequence>
<gene>
    <name evidence="1" type="ORF">METZ01_LOCUS486166</name>
</gene>
<accession>A0A383CM83</accession>